<dbReference type="Proteomes" id="UP000559256">
    <property type="component" value="Unassembled WGS sequence"/>
</dbReference>
<keyword evidence="2" id="KW-0472">Membrane</keyword>
<evidence type="ECO:0000256" key="1">
    <source>
        <dbReference type="SAM" id="MobiDB-lite"/>
    </source>
</evidence>
<dbReference type="OrthoDB" id="5570013at2759"/>
<keyword evidence="2" id="KW-1133">Transmembrane helix</keyword>
<dbReference type="EMBL" id="JAACJM010000360">
    <property type="protein sequence ID" value="KAF5328496.1"/>
    <property type="molecule type" value="Genomic_DNA"/>
</dbReference>
<evidence type="ECO:0000313" key="4">
    <source>
        <dbReference type="Proteomes" id="UP000559256"/>
    </source>
</evidence>
<reference evidence="3 4" key="1">
    <citation type="journal article" date="2020" name="ISME J.">
        <title>Uncovering the hidden diversity of litter-decomposition mechanisms in mushroom-forming fungi.</title>
        <authorList>
            <person name="Floudas D."/>
            <person name="Bentzer J."/>
            <person name="Ahren D."/>
            <person name="Johansson T."/>
            <person name="Persson P."/>
            <person name="Tunlid A."/>
        </authorList>
    </citation>
    <scope>NUCLEOTIDE SEQUENCE [LARGE SCALE GENOMIC DNA]</scope>
    <source>
        <strain evidence="3 4">CBS 291.85</strain>
    </source>
</reference>
<organism evidence="3 4">
    <name type="scientific">Tetrapyrgos nigripes</name>
    <dbReference type="NCBI Taxonomy" id="182062"/>
    <lineage>
        <taxon>Eukaryota</taxon>
        <taxon>Fungi</taxon>
        <taxon>Dikarya</taxon>
        <taxon>Basidiomycota</taxon>
        <taxon>Agaricomycotina</taxon>
        <taxon>Agaricomycetes</taxon>
        <taxon>Agaricomycetidae</taxon>
        <taxon>Agaricales</taxon>
        <taxon>Marasmiineae</taxon>
        <taxon>Marasmiaceae</taxon>
        <taxon>Tetrapyrgos</taxon>
    </lineage>
</organism>
<evidence type="ECO:0000313" key="3">
    <source>
        <dbReference type="EMBL" id="KAF5328496.1"/>
    </source>
</evidence>
<comment type="caution">
    <text evidence="3">The sequence shown here is derived from an EMBL/GenBank/DDBJ whole genome shotgun (WGS) entry which is preliminary data.</text>
</comment>
<gene>
    <name evidence="3" type="ORF">D9758_017330</name>
</gene>
<evidence type="ECO:0000256" key="2">
    <source>
        <dbReference type="SAM" id="Phobius"/>
    </source>
</evidence>
<feature type="region of interest" description="Disordered" evidence="1">
    <location>
        <begin position="137"/>
        <end position="165"/>
    </location>
</feature>
<dbReference type="AlphaFoldDB" id="A0A8H5F9A9"/>
<accession>A0A8H5F9A9</accession>
<sequence>MTTVATIATSHYWLEMDIPRQAVFPSDPEKAALEQQPQLDSSNGFLAPLAVQSAQDNRWKRRGRFLKGFFAGVLLFFGLKMLAGDVMYHLATRTRGGCNHGHQVLSVDWLNEDTSYAPGEFPIPPDLTVDHCAEWPEAPEPHHPHHPHHPHDLDEPEALDEHDPHQHQFSQWNAFKLPVSSDFLFLVSRGSWSTGAVEIGQSDEPGDEVLVNVTTYYRHPHVLEHAQVCQLKRQGNEVGVGVFSTNPPHRRPPHRHHRLPVWFRINVTLPSGTEESPLDLKSFATSLGIFPHSVGDLAKTVRFGNLELKAAVAPISVKSVIAKKAVVETSSGSIEGNFATSSSLKLSTANAHIKANASFFALSLGEAIVKNANGAIVGNFSTKDRLVLSTANAPILVNLTLVNTDEDTPTEVKLDTAHGIINGNLTLYSIGSDSTSPTSNPGGSFKISAHNAAGPITLLTPQAPVNSTINLKADTALGSVDVQMHPTFEGRFSVQNTLGKIQVGLDDENVEDPDERGRKRVLNFGKVGRSTTGKVYWGEETGVRGEVKVDTTLADVNLRL</sequence>
<keyword evidence="2" id="KW-0812">Transmembrane</keyword>
<feature type="transmembrane region" description="Helical" evidence="2">
    <location>
        <begin position="68"/>
        <end position="90"/>
    </location>
</feature>
<protein>
    <submittedName>
        <fullName evidence="3">Uncharacterized protein</fullName>
    </submittedName>
</protein>
<keyword evidence="4" id="KW-1185">Reference proteome</keyword>
<name>A0A8H5F9A9_9AGAR</name>
<proteinExistence type="predicted"/>